<evidence type="ECO:0000313" key="2">
    <source>
        <dbReference type="EMBL" id="NDY92670.1"/>
    </source>
</evidence>
<reference evidence="2 3" key="1">
    <citation type="submission" date="2020-02" db="EMBL/GenBank/DDBJ databases">
        <title>Ideonella bacterium strain TBM-1.</title>
        <authorList>
            <person name="Chen W.-M."/>
        </authorList>
    </citation>
    <scope>NUCLEOTIDE SEQUENCE [LARGE SCALE GENOMIC DNA]</scope>
    <source>
        <strain evidence="2 3">TBM-1</strain>
    </source>
</reference>
<dbReference type="SUPFAM" id="SSF56281">
    <property type="entry name" value="Metallo-hydrolase/oxidoreductase"/>
    <property type="match status" value="1"/>
</dbReference>
<organism evidence="2 3">
    <name type="scientific">Ideonella livida</name>
    <dbReference type="NCBI Taxonomy" id="2707176"/>
    <lineage>
        <taxon>Bacteria</taxon>
        <taxon>Pseudomonadati</taxon>
        <taxon>Pseudomonadota</taxon>
        <taxon>Betaproteobacteria</taxon>
        <taxon>Burkholderiales</taxon>
        <taxon>Sphaerotilaceae</taxon>
        <taxon>Ideonella</taxon>
    </lineage>
</organism>
<dbReference type="Gene3D" id="3.60.15.10">
    <property type="entry name" value="Ribonuclease Z/Hydroxyacylglutathione hydrolase-like"/>
    <property type="match status" value="1"/>
</dbReference>
<dbReference type="InterPro" id="IPR050662">
    <property type="entry name" value="Sec-metab_biosynth-thioest"/>
</dbReference>
<dbReference type="SMART" id="SM00849">
    <property type="entry name" value="Lactamase_B"/>
    <property type="match status" value="1"/>
</dbReference>
<proteinExistence type="predicted"/>
<feature type="domain" description="Metallo-beta-lactamase" evidence="1">
    <location>
        <begin position="43"/>
        <end position="276"/>
    </location>
</feature>
<evidence type="ECO:0000313" key="3">
    <source>
        <dbReference type="Proteomes" id="UP000484255"/>
    </source>
</evidence>
<dbReference type="Pfam" id="PF00753">
    <property type="entry name" value="Lactamase_B"/>
    <property type="match status" value="1"/>
</dbReference>
<dbReference type="AlphaFoldDB" id="A0A7C9PJJ9"/>
<keyword evidence="3" id="KW-1185">Reference proteome</keyword>
<dbReference type="Proteomes" id="UP000484255">
    <property type="component" value="Unassembled WGS sequence"/>
</dbReference>
<evidence type="ECO:0000259" key="1">
    <source>
        <dbReference type="SMART" id="SM00849"/>
    </source>
</evidence>
<accession>A0A7C9PJJ9</accession>
<comment type="caution">
    <text evidence="2">The sequence shown here is derived from an EMBL/GenBank/DDBJ whole genome shotgun (WGS) entry which is preliminary data.</text>
</comment>
<sequence length="370" mass="40601">MTPTTPPPLHHPLDEQRPEPGQVLAVAPGVGWVRMRLPFALDHINLWLLADVAEDGTPGWAVVDTGIANDETRAAWEQVFATGLQGRPVLRVINTHMHPDHLGLADWLCERWHRPQAECRLWISATDWYVARNARVQPGGFGGERTAAFFARHGVADPAVLESIRHKPNDYAAMVPAVPGRYRRLQDDLRVRMGAHDWFCIAGYGHAPEHMSLHCPALGVLISGDMVLPRISTNVSVIDLEPEADPLGQYLDSLDEITRRVGPDAGDRATLVLPSHGLPFTGLQARVDALHAHHAERLAEVQAACAREPHSAADLMPLLFRRPLDLHQTRFALGEAIAHAHRLWHQGLLTPLEGADGVLRWGPGPAAPGA</sequence>
<dbReference type="Pfam" id="PF21221">
    <property type="entry name" value="B_lactamase-like_C"/>
    <property type="match status" value="1"/>
</dbReference>
<dbReference type="GO" id="GO:0016787">
    <property type="term" value="F:hydrolase activity"/>
    <property type="evidence" value="ECO:0007669"/>
    <property type="project" value="UniProtKB-KW"/>
</dbReference>
<name>A0A7C9PJJ9_9BURK</name>
<dbReference type="PANTHER" id="PTHR23131:SF4">
    <property type="entry name" value="METALLO-BETA-LACTAMASE SUPERFAMILY POTEIN"/>
    <property type="match status" value="1"/>
</dbReference>
<dbReference type="InterPro" id="IPR036866">
    <property type="entry name" value="RibonucZ/Hydroxyglut_hydro"/>
</dbReference>
<dbReference type="RefSeq" id="WP_163458719.1">
    <property type="nucleotide sequence ID" value="NZ_JAAGOH010000020.1"/>
</dbReference>
<dbReference type="EMBL" id="JAAGOH010000020">
    <property type="protein sequence ID" value="NDY92670.1"/>
    <property type="molecule type" value="Genomic_DNA"/>
</dbReference>
<dbReference type="InterPro" id="IPR036388">
    <property type="entry name" value="WH-like_DNA-bd_sf"/>
</dbReference>
<dbReference type="Gene3D" id="1.10.10.10">
    <property type="entry name" value="Winged helix-like DNA-binding domain superfamily/Winged helix DNA-binding domain"/>
    <property type="match status" value="1"/>
</dbReference>
<dbReference type="InterPro" id="IPR001279">
    <property type="entry name" value="Metallo-B-lactamas"/>
</dbReference>
<keyword evidence="2" id="KW-0378">Hydrolase</keyword>
<protein>
    <submittedName>
        <fullName evidence="2">MBL fold metallo-hydrolase</fullName>
    </submittedName>
</protein>
<dbReference type="PANTHER" id="PTHR23131">
    <property type="entry name" value="ENDORIBONUCLEASE LACTB2"/>
    <property type="match status" value="1"/>
</dbReference>
<dbReference type="InterPro" id="IPR048933">
    <property type="entry name" value="B_lactamase-like_C"/>
</dbReference>
<gene>
    <name evidence="2" type="ORF">G3A44_15880</name>
</gene>